<dbReference type="PANTHER" id="PTHR35526:SF3">
    <property type="entry name" value="ANTI-SIGMA-F FACTOR RSBW"/>
    <property type="match status" value="1"/>
</dbReference>
<protein>
    <recommendedName>
        <fullName evidence="3">Histidine kinase-like protein</fullName>
    </recommendedName>
</protein>
<sequence>MSELVTNAVCYAPDLFTLECFISAGGRFVVEVADPSTELPIPEEAGPLDVHGRGLVIVDALADEWPMAGAARSSGRPSMFPRLGHDAPSVQVVGGCCELLKRVLDPLRLSP</sequence>
<accession>A0A543CEQ0</accession>
<gene>
    <name evidence="1" type="ORF">FB559_1082</name>
</gene>
<dbReference type="EMBL" id="VFOZ01000001">
    <property type="protein sequence ID" value="TQL95574.1"/>
    <property type="molecule type" value="Genomic_DNA"/>
</dbReference>
<dbReference type="InterPro" id="IPR036890">
    <property type="entry name" value="HATPase_C_sf"/>
</dbReference>
<name>A0A543CEQ0_9ACTN</name>
<dbReference type="CDD" id="cd16936">
    <property type="entry name" value="HATPase_RsbW-like"/>
    <property type="match status" value="1"/>
</dbReference>
<dbReference type="OrthoDB" id="3479886at2"/>
<comment type="caution">
    <text evidence="1">The sequence shown here is derived from an EMBL/GenBank/DDBJ whole genome shotgun (WGS) entry which is preliminary data.</text>
</comment>
<dbReference type="AlphaFoldDB" id="A0A543CEQ0"/>
<keyword evidence="2" id="KW-1185">Reference proteome</keyword>
<dbReference type="Gene3D" id="3.30.565.10">
    <property type="entry name" value="Histidine kinase-like ATPase, C-terminal domain"/>
    <property type="match status" value="1"/>
</dbReference>
<evidence type="ECO:0000313" key="2">
    <source>
        <dbReference type="Proteomes" id="UP000316096"/>
    </source>
</evidence>
<dbReference type="Proteomes" id="UP000316096">
    <property type="component" value="Unassembled WGS sequence"/>
</dbReference>
<dbReference type="InterPro" id="IPR050267">
    <property type="entry name" value="Anti-sigma-factor_SerPK"/>
</dbReference>
<dbReference type="RefSeq" id="WP_141953889.1">
    <property type="nucleotide sequence ID" value="NZ_VFOZ01000001.1"/>
</dbReference>
<reference evidence="1 2" key="1">
    <citation type="submission" date="2019-06" db="EMBL/GenBank/DDBJ databases">
        <title>Sequencing the genomes of 1000 actinobacteria strains.</title>
        <authorList>
            <person name="Klenk H.-P."/>
        </authorList>
    </citation>
    <scope>NUCLEOTIDE SEQUENCE [LARGE SCALE GENOMIC DNA]</scope>
    <source>
        <strain evidence="1 2">DSM 102200</strain>
    </source>
</reference>
<organism evidence="1 2">
    <name type="scientific">Actinoallomurus bryophytorum</name>
    <dbReference type="NCBI Taxonomy" id="1490222"/>
    <lineage>
        <taxon>Bacteria</taxon>
        <taxon>Bacillati</taxon>
        <taxon>Actinomycetota</taxon>
        <taxon>Actinomycetes</taxon>
        <taxon>Streptosporangiales</taxon>
        <taxon>Thermomonosporaceae</taxon>
        <taxon>Actinoallomurus</taxon>
    </lineage>
</organism>
<dbReference type="PANTHER" id="PTHR35526">
    <property type="entry name" value="ANTI-SIGMA-F FACTOR RSBW-RELATED"/>
    <property type="match status" value="1"/>
</dbReference>
<evidence type="ECO:0000313" key="1">
    <source>
        <dbReference type="EMBL" id="TQL95574.1"/>
    </source>
</evidence>
<proteinExistence type="predicted"/>
<evidence type="ECO:0008006" key="3">
    <source>
        <dbReference type="Google" id="ProtNLM"/>
    </source>
</evidence>